<reference evidence="3" key="2">
    <citation type="submission" date="2000-03" db="EMBL/GenBank/DDBJ databases">
        <authorList>
            <person name="Lin X."/>
            <person name="Kaul S."/>
            <person name="Shea T.P."/>
            <person name="Fujii C.Y."/>
            <person name="Shen M."/>
            <person name="VanAken S.E."/>
            <person name="Barnstead M.E."/>
            <person name="Mason T.M."/>
            <person name="Bowman C.L."/>
            <person name="Ronning C.M."/>
            <person name="Benito M.-I."/>
            <person name="Carrera A.J."/>
            <person name="Creasy T.H."/>
            <person name="Buell C.R."/>
            <person name="Town C.D."/>
            <person name="Nierman W.C."/>
            <person name="Fraser C.M."/>
            <person name="Venter J.C."/>
        </authorList>
    </citation>
    <scope>NUCLEOTIDE SEQUENCE</scope>
</reference>
<dbReference type="EMBL" id="AC007170">
    <property type="protein sequence ID" value="AAD25641.1"/>
    <property type="molecule type" value="Genomic_DNA"/>
</dbReference>
<evidence type="ECO:0000259" key="2">
    <source>
        <dbReference type="Pfam" id="PF13952"/>
    </source>
</evidence>
<name>Q9SIC0_ARATH</name>
<reference evidence="3" key="3">
    <citation type="submission" date="2002-02" db="EMBL/GenBank/DDBJ databases">
        <authorList>
            <person name="Town C.D."/>
            <person name="Kaul S."/>
        </authorList>
    </citation>
    <scope>NUCLEOTIDE SEQUENCE</scope>
</reference>
<dbReference type="PANTHER" id="PTHR48258:SF3">
    <property type="entry name" value="FK506-BINDING PROTEIN 4-LIKE ISOFORM X1"/>
    <property type="match status" value="1"/>
</dbReference>
<dbReference type="PIR" id="A84471">
    <property type="entry name" value="A84471"/>
</dbReference>
<organism evidence="3">
    <name type="scientific">Arabidopsis thaliana</name>
    <name type="common">Mouse-ear cress</name>
    <dbReference type="NCBI Taxonomy" id="3702"/>
    <lineage>
        <taxon>Eukaryota</taxon>
        <taxon>Viridiplantae</taxon>
        <taxon>Streptophyta</taxon>
        <taxon>Embryophyta</taxon>
        <taxon>Tracheophyta</taxon>
        <taxon>Spermatophyta</taxon>
        <taxon>Magnoliopsida</taxon>
        <taxon>eudicotyledons</taxon>
        <taxon>Gunneridae</taxon>
        <taxon>Pentapetalae</taxon>
        <taxon>rosids</taxon>
        <taxon>malvids</taxon>
        <taxon>Brassicales</taxon>
        <taxon>Brassicaceae</taxon>
        <taxon>Camelineae</taxon>
        <taxon>Arabidopsis</taxon>
    </lineage>
</organism>
<dbReference type="InterPro" id="IPR025312">
    <property type="entry name" value="DUF4216"/>
</dbReference>
<evidence type="ECO:0000313" key="3">
    <source>
        <dbReference type="EMBL" id="AAD25641.1"/>
    </source>
</evidence>
<gene>
    <name evidence="3" type="ordered locus">At2g05650</name>
</gene>
<feature type="region of interest" description="Disordered" evidence="1">
    <location>
        <begin position="510"/>
        <end position="531"/>
    </location>
</feature>
<proteinExistence type="predicted"/>
<dbReference type="PANTHER" id="PTHR48258">
    <property type="entry name" value="DUF4218 DOMAIN-CONTAINING PROTEIN-RELATED"/>
    <property type="match status" value="1"/>
</dbReference>
<accession>Q9SIC0</accession>
<feature type="domain" description="DUF4216" evidence="2">
    <location>
        <begin position="81"/>
        <end position="147"/>
    </location>
</feature>
<reference key="1">
    <citation type="journal article" date="1999" name="Nature">
        <title>Sequence and analysis of chromosome 2 of the plant Arabidopsis thaliana.</title>
        <authorList>
            <person name="Lin X."/>
            <person name="Kaul S."/>
            <person name="Rounsley S."/>
            <person name="Shea T.P."/>
            <person name="Benito M.I."/>
            <person name="Town C.D."/>
            <person name="Fujii C.Y."/>
            <person name="Mason T."/>
            <person name="Bowman C.L."/>
            <person name="Barnstead M."/>
            <person name="Feldblyum T.V."/>
            <person name="Buell C.R."/>
            <person name="Ketchum K.A."/>
            <person name="Lee J."/>
            <person name="Ronning C.M."/>
            <person name="Koo H.L."/>
            <person name="Moffat K.S."/>
            <person name="Cronin L.A."/>
            <person name="Shen M."/>
            <person name="Pai G."/>
            <person name="Van Aken S."/>
            <person name="Umayam L."/>
            <person name="Tallon L.J."/>
            <person name="Gill J.E."/>
            <person name="Adams M.D."/>
            <person name="Carrera A.J."/>
            <person name="Creasy T.H."/>
            <person name="Goodman H.M."/>
            <person name="Somerville C.R."/>
            <person name="Copenhaver G.P."/>
            <person name="Preuss D."/>
            <person name="Nierman W.C."/>
            <person name="White O."/>
            <person name="Eisen J.A."/>
            <person name="Salzberg S.L."/>
            <person name="Fraser C.M."/>
            <person name="Venter J.C."/>
        </authorList>
    </citation>
    <scope>NUCLEOTIDE SEQUENCE [LARGE SCALE GENOMIC DNA]</scope>
    <source>
        <strain>cv. Columbia</strain>
    </source>
</reference>
<evidence type="ECO:0000256" key="1">
    <source>
        <dbReference type="SAM" id="MobiDB-lite"/>
    </source>
</evidence>
<dbReference type="Pfam" id="PF13952">
    <property type="entry name" value="DUF4216"/>
    <property type="match status" value="1"/>
</dbReference>
<sequence length="531" mass="60512">MTSDNEDAVKWLAYGPRLCARSYTGYIVNGNRFHTVSIDRQTQNCGMLHEATTMCIASSKDNTPMVDVVSYYGRVVDIILLDYNVFYIPIFRCQWANIGNGVKEEDGFTLVNLNQSQVSFARDPYILASQAKQVFYSRADESSNWYVAMRGSTRRYSAEDAESGNADVGPLPVLVDMDALADDLVDDDRNARADCEGIYADNNEVEADLLADETNEVEADLLADETNEVEAELVDKENEDANNEVNRESEEPVDDTASTDAGDPTVDVAETAAEPKRTIVREHVSYTIPDWRKVSEDIRTVLWKSIEARFALDQPLYSDQCVHHVPLGPNACRVWVDVVIVKDAAVWRQSTEIEYMEDALGTSIAWPEDRIAMIWLFEKTNLRIKGRITLCSVTTEQSTGYSQSIETCLILEVSPRWILTHTASVLICLYAFRVNIEAVPKNVIPRLRQQPQQQANNNQQNEVDDELKEITELEFRQSCPHLGYLIWIELEEEDIDPLYKQWFRNMKKDAHNNTAKKRPREERGESRRRNP</sequence>
<dbReference type="AlphaFoldDB" id="Q9SIC0"/>
<protein>
    <submittedName>
        <fullName evidence="3">En/Spm-like transposon protein</fullName>
    </submittedName>
</protein>
<feature type="region of interest" description="Disordered" evidence="1">
    <location>
        <begin position="234"/>
        <end position="264"/>
    </location>
</feature>
<feature type="compositionally biased region" description="Basic and acidic residues" evidence="1">
    <location>
        <begin position="519"/>
        <end position="531"/>
    </location>
</feature>